<gene>
    <name evidence="2" type="ORF">I8J34_08500</name>
</gene>
<dbReference type="EMBL" id="JAEKFT010000007">
    <property type="protein sequence ID" value="MBT0961214.1"/>
    <property type="molecule type" value="Genomic_DNA"/>
</dbReference>
<accession>A0A944D774</accession>
<evidence type="ECO:0000313" key="2">
    <source>
        <dbReference type="EMBL" id="MBT0961214.1"/>
    </source>
</evidence>
<sequence>MPPPVQLAQLNVARLLAPIDSPQLADFVARLDEINALAERSPGFVWRFEGDAREGGTGLPDDADMIYNLSVWESSEALFDYVYRSAHKTVMTRRREWFAKAADMHMVLWWVPAGHRPDIGEAMARLAELQANGPSPAAFSFREAFDAEGRPVGRGVLTTAG</sequence>
<dbReference type="AlphaFoldDB" id="A0A944D774"/>
<evidence type="ECO:0000259" key="1">
    <source>
        <dbReference type="Pfam" id="PF11695"/>
    </source>
</evidence>
<dbReference type="InterPro" id="IPR021708">
    <property type="entry name" value="DUF3291"/>
</dbReference>
<organism evidence="2 3">
    <name type="scientific">Denitromonas iodatirespirans</name>
    <dbReference type="NCBI Taxonomy" id="2795389"/>
    <lineage>
        <taxon>Bacteria</taxon>
        <taxon>Pseudomonadati</taxon>
        <taxon>Pseudomonadota</taxon>
        <taxon>Betaproteobacteria</taxon>
        <taxon>Rhodocyclales</taxon>
        <taxon>Zoogloeaceae</taxon>
        <taxon>Denitromonas</taxon>
    </lineage>
</organism>
<name>A0A944D774_DENI1</name>
<evidence type="ECO:0000313" key="3">
    <source>
        <dbReference type="Proteomes" id="UP000694660"/>
    </source>
</evidence>
<dbReference type="Proteomes" id="UP000694660">
    <property type="component" value="Unassembled WGS sequence"/>
</dbReference>
<protein>
    <submittedName>
        <fullName evidence="2">DUF3291 domain-containing protein</fullName>
    </submittedName>
</protein>
<keyword evidence="3" id="KW-1185">Reference proteome</keyword>
<dbReference type="Pfam" id="PF11695">
    <property type="entry name" value="DUF3291"/>
    <property type="match status" value="1"/>
</dbReference>
<comment type="caution">
    <text evidence="2">The sequence shown here is derived from an EMBL/GenBank/DDBJ whole genome shotgun (WGS) entry which is preliminary data.</text>
</comment>
<feature type="domain" description="DUF3291" evidence="1">
    <location>
        <begin position="7"/>
        <end position="143"/>
    </location>
</feature>
<proteinExistence type="predicted"/>
<reference evidence="3" key="1">
    <citation type="journal article" date="2022" name="ISME J.">
        <title>Genetic and phylogenetic analysis of dissimilatory iodate-reducing bacteria identifies potential niches across the world's oceans.</title>
        <authorList>
            <person name="Reyes-Umana V."/>
            <person name="Henning Z."/>
            <person name="Lee K."/>
            <person name="Barnum T.P."/>
            <person name="Coates J.D."/>
        </authorList>
    </citation>
    <scope>NUCLEOTIDE SEQUENCE [LARGE SCALE GENOMIC DNA]</scope>
    <source>
        <strain evidence="3">IR12</strain>
    </source>
</reference>
<dbReference type="RefSeq" id="WP_230411760.1">
    <property type="nucleotide sequence ID" value="NZ_JAEKFT010000007.1"/>
</dbReference>